<dbReference type="AlphaFoldDB" id="A0AAQ3N4U3"/>
<sequence length="116" mass="13568">MHSFRPLHLIHRTHQFSPTPSCTQNLIISETRFYTLHHLTQDFSHPSQVKVEPHCPSCKYPHVKLNQQPITNLLSLNIHASAHTQPIFHNHTLMSLAFAFHQSKMHPKSFQENKYI</sequence>
<dbReference type="EMBL" id="CP144694">
    <property type="protein sequence ID" value="WVZ03630.1"/>
    <property type="molecule type" value="Genomic_DNA"/>
</dbReference>
<keyword evidence="2" id="KW-1185">Reference proteome</keyword>
<gene>
    <name evidence="1" type="ORF">V8G54_024436</name>
</gene>
<proteinExistence type="predicted"/>
<accession>A0AAQ3N4U3</accession>
<dbReference type="Proteomes" id="UP001374535">
    <property type="component" value="Chromosome 7"/>
</dbReference>
<protein>
    <submittedName>
        <fullName evidence="1">Uncharacterized protein</fullName>
    </submittedName>
</protein>
<evidence type="ECO:0000313" key="1">
    <source>
        <dbReference type="EMBL" id="WVZ03630.1"/>
    </source>
</evidence>
<name>A0AAQ3N4U3_VIGMU</name>
<evidence type="ECO:0000313" key="2">
    <source>
        <dbReference type="Proteomes" id="UP001374535"/>
    </source>
</evidence>
<reference evidence="1 2" key="1">
    <citation type="journal article" date="2023" name="Life. Sci Alliance">
        <title>Evolutionary insights into 3D genome organization and epigenetic landscape of Vigna mungo.</title>
        <authorList>
            <person name="Junaid A."/>
            <person name="Singh B."/>
            <person name="Bhatia S."/>
        </authorList>
    </citation>
    <scope>NUCLEOTIDE SEQUENCE [LARGE SCALE GENOMIC DNA]</scope>
    <source>
        <strain evidence="1">Urdbean</strain>
    </source>
</reference>
<organism evidence="1 2">
    <name type="scientific">Vigna mungo</name>
    <name type="common">Black gram</name>
    <name type="synonym">Phaseolus mungo</name>
    <dbReference type="NCBI Taxonomy" id="3915"/>
    <lineage>
        <taxon>Eukaryota</taxon>
        <taxon>Viridiplantae</taxon>
        <taxon>Streptophyta</taxon>
        <taxon>Embryophyta</taxon>
        <taxon>Tracheophyta</taxon>
        <taxon>Spermatophyta</taxon>
        <taxon>Magnoliopsida</taxon>
        <taxon>eudicotyledons</taxon>
        <taxon>Gunneridae</taxon>
        <taxon>Pentapetalae</taxon>
        <taxon>rosids</taxon>
        <taxon>fabids</taxon>
        <taxon>Fabales</taxon>
        <taxon>Fabaceae</taxon>
        <taxon>Papilionoideae</taxon>
        <taxon>50 kb inversion clade</taxon>
        <taxon>NPAAA clade</taxon>
        <taxon>indigoferoid/millettioid clade</taxon>
        <taxon>Phaseoleae</taxon>
        <taxon>Vigna</taxon>
    </lineage>
</organism>